<evidence type="ECO:0000259" key="1">
    <source>
        <dbReference type="Pfam" id="PF20150"/>
    </source>
</evidence>
<gene>
    <name evidence="2" type="ORF">QBC40DRAFT_269401</name>
</gene>
<proteinExistence type="predicted"/>
<organism evidence="2 3">
    <name type="scientific">Triangularia verruculosa</name>
    <dbReference type="NCBI Taxonomy" id="2587418"/>
    <lineage>
        <taxon>Eukaryota</taxon>
        <taxon>Fungi</taxon>
        <taxon>Dikarya</taxon>
        <taxon>Ascomycota</taxon>
        <taxon>Pezizomycotina</taxon>
        <taxon>Sordariomycetes</taxon>
        <taxon>Sordariomycetidae</taxon>
        <taxon>Sordariales</taxon>
        <taxon>Podosporaceae</taxon>
        <taxon>Triangularia</taxon>
    </lineage>
</organism>
<feature type="domain" description="2EXR" evidence="1">
    <location>
        <begin position="18"/>
        <end position="106"/>
    </location>
</feature>
<reference evidence="2" key="1">
    <citation type="journal article" date="2023" name="Mol. Phylogenet. Evol.">
        <title>Genome-scale phylogeny and comparative genomics of the fungal order Sordariales.</title>
        <authorList>
            <person name="Hensen N."/>
            <person name="Bonometti L."/>
            <person name="Westerberg I."/>
            <person name="Brannstrom I.O."/>
            <person name="Guillou S."/>
            <person name="Cros-Aarteil S."/>
            <person name="Calhoun S."/>
            <person name="Haridas S."/>
            <person name="Kuo A."/>
            <person name="Mondo S."/>
            <person name="Pangilinan J."/>
            <person name="Riley R."/>
            <person name="LaButti K."/>
            <person name="Andreopoulos B."/>
            <person name="Lipzen A."/>
            <person name="Chen C."/>
            <person name="Yan M."/>
            <person name="Daum C."/>
            <person name="Ng V."/>
            <person name="Clum A."/>
            <person name="Steindorff A."/>
            <person name="Ohm R.A."/>
            <person name="Martin F."/>
            <person name="Silar P."/>
            <person name="Natvig D.O."/>
            <person name="Lalanne C."/>
            <person name="Gautier V."/>
            <person name="Ament-Velasquez S.L."/>
            <person name="Kruys A."/>
            <person name="Hutchinson M.I."/>
            <person name="Powell A.J."/>
            <person name="Barry K."/>
            <person name="Miller A.N."/>
            <person name="Grigoriev I.V."/>
            <person name="Debuchy R."/>
            <person name="Gladieux P."/>
            <person name="Hiltunen Thoren M."/>
            <person name="Johannesson H."/>
        </authorList>
    </citation>
    <scope>NUCLEOTIDE SEQUENCE</scope>
    <source>
        <strain evidence="2">CBS 315.58</strain>
    </source>
</reference>
<dbReference type="Pfam" id="PF20150">
    <property type="entry name" value="2EXR"/>
    <property type="match status" value="1"/>
</dbReference>
<evidence type="ECO:0000313" key="3">
    <source>
        <dbReference type="Proteomes" id="UP001303160"/>
    </source>
</evidence>
<keyword evidence="3" id="KW-1185">Reference proteome</keyword>
<reference evidence="2" key="2">
    <citation type="submission" date="2023-05" db="EMBL/GenBank/DDBJ databases">
        <authorList>
            <consortium name="Lawrence Berkeley National Laboratory"/>
            <person name="Steindorff A."/>
            <person name="Hensen N."/>
            <person name="Bonometti L."/>
            <person name="Westerberg I."/>
            <person name="Brannstrom I.O."/>
            <person name="Guillou S."/>
            <person name="Cros-Aarteil S."/>
            <person name="Calhoun S."/>
            <person name="Haridas S."/>
            <person name="Kuo A."/>
            <person name="Mondo S."/>
            <person name="Pangilinan J."/>
            <person name="Riley R."/>
            <person name="Labutti K."/>
            <person name="Andreopoulos B."/>
            <person name="Lipzen A."/>
            <person name="Chen C."/>
            <person name="Yanf M."/>
            <person name="Daum C."/>
            <person name="Ng V."/>
            <person name="Clum A."/>
            <person name="Ohm R."/>
            <person name="Martin F."/>
            <person name="Silar P."/>
            <person name="Natvig D."/>
            <person name="Lalanne C."/>
            <person name="Gautier V."/>
            <person name="Ament-Velasquez S.L."/>
            <person name="Kruys A."/>
            <person name="Hutchinson M.I."/>
            <person name="Powell A.J."/>
            <person name="Barry K."/>
            <person name="Miller A.N."/>
            <person name="Grigoriev I.V."/>
            <person name="Debuchy R."/>
            <person name="Gladieux P."/>
            <person name="Thoren M.H."/>
            <person name="Johannesson H."/>
        </authorList>
    </citation>
    <scope>NUCLEOTIDE SEQUENCE</scope>
    <source>
        <strain evidence="2">CBS 315.58</strain>
    </source>
</reference>
<dbReference type="AlphaFoldDB" id="A0AAN6X955"/>
<dbReference type="Proteomes" id="UP001303160">
    <property type="component" value="Unassembled WGS sequence"/>
</dbReference>
<name>A0AAN6X955_9PEZI</name>
<sequence>MSPRSPTKNQQKSPGGWSRLPAEIRLKIYQDVWETRTVFFGIRKPGTIAHPPITLAINCESRQETLKHYHRYDMSISRKIKGLSGNPDQWIIMHKYGYVNPHLDTLCLTSLAGELFRTKLKALRFPTIHEPVLHFAIDDTAGSRGPDIYPRLMFLNGLEHLILTLDFWASVVHPAGGAASNYRYRVCWTRGPAALKTLARYETAVFRPDAGQDFNQKVTSAARFYCSKDNCEKREVCSTWKYVPDASRTLTCDQRGLIQQPDSLPMADQSADPERSRELRMVSAIASSHELEAHGRQSLKRDEVLLFNSCPAAALRSARNVGRRRVGWIVLKVVSPDDVWPQELAGRAFEHLEWYGCSHMYSRQAGKGYNHSRKFSWTMNRILSLMLEVEDAIRYVNKRPEVTVGSSPRAVRKRDGLVDGVCGPRYLCPGQGRLRVPHPEEPGLDDDCYPEVSDPSFSERALRGKTEELPYQVRFLSQDHWEAVSKVYHSCDKGSADA</sequence>
<comment type="caution">
    <text evidence="2">The sequence shown here is derived from an EMBL/GenBank/DDBJ whole genome shotgun (WGS) entry which is preliminary data.</text>
</comment>
<protein>
    <recommendedName>
        <fullName evidence="1">2EXR domain-containing protein</fullName>
    </recommendedName>
</protein>
<dbReference type="InterPro" id="IPR045518">
    <property type="entry name" value="2EXR"/>
</dbReference>
<accession>A0AAN6X955</accession>
<dbReference type="EMBL" id="MU864018">
    <property type="protein sequence ID" value="KAK4195286.1"/>
    <property type="molecule type" value="Genomic_DNA"/>
</dbReference>
<evidence type="ECO:0000313" key="2">
    <source>
        <dbReference type="EMBL" id="KAK4195286.1"/>
    </source>
</evidence>